<evidence type="ECO:0000256" key="4">
    <source>
        <dbReference type="ARBA" id="ARBA00023026"/>
    </source>
</evidence>
<keyword evidence="2" id="KW-0800">Toxin</keyword>
<dbReference type="GO" id="GO:0090729">
    <property type="term" value="F:toxin activity"/>
    <property type="evidence" value="ECO:0007669"/>
    <property type="project" value="UniProtKB-KW"/>
</dbReference>
<dbReference type="InterPro" id="IPR025157">
    <property type="entry name" value="Hemagglutinin_rpt"/>
</dbReference>
<comment type="subcellular location">
    <subcellularLocation>
        <location evidence="1">Target cell</location>
        <location evidence="1">Target cell cytoplasm</location>
    </subcellularLocation>
</comment>
<dbReference type="InterPro" id="IPR006914">
    <property type="entry name" value="VENN_dom"/>
</dbReference>
<evidence type="ECO:0000259" key="5">
    <source>
        <dbReference type="Pfam" id="PF04829"/>
    </source>
</evidence>
<keyword evidence="7" id="KW-1185">Reference proteome</keyword>
<evidence type="ECO:0000313" key="6">
    <source>
        <dbReference type="EMBL" id="CAX61253.1"/>
    </source>
</evidence>
<accession>D8MWP6</accession>
<feature type="domain" description="VENN motif-containing" evidence="5">
    <location>
        <begin position="714"/>
        <end position="761"/>
    </location>
</feature>
<dbReference type="Pfam" id="PF04829">
    <property type="entry name" value="PT-VENN"/>
    <property type="match status" value="1"/>
</dbReference>
<evidence type="ECO:0000256" key="2">
    <source>
        <dbReference type="ARBA" id="ARBA00022656"/>
    </source>
</evidence>
<dbReference type="Proteomes" id="UP000008793">
    <property type="component" value="Chromosome"/>
</dbReference>
<proteinExistence type="predicted"/>
<dbReference type="STRING" id="634500.EbC_37220"/>
<keyword evidence="3" id="KW-1266">Target cell cytoplasm</keyword>
<dbReference type="KEGG" id="ebi:EbC_37220"/>
<sequence>MQTIDLLTLAWQGNEPVNGSGTSTASRQPAGITVAVVDPGAVSAPAGQTPVTLPPGQIMEIVQPGSDNSTIRAIAPDTKLPDNSLFQLHPDSNVGYLVETDPRFTNQKQWLGSDYMQNQFTQDPNNVLRRLGDGYYEQQLIRRQVIALTGNRYLNGYSNDEAQYRALMDAGVLFGKTYSLTPGVALSAQQMALLSSDMVWLVTQTVSLPDGSTQQVLVPQLYARVKPGDLDGSGALLSGNGVSLAVSNDLTNSGHITGRTVTQLTADNLNNSGFIGGDKVDLRARTDINNIGGTLQGGSSLTAIAGRDLNSISTLGGSAGNITFDRPAGIYVQGENGTLGLQAMNDINLTAAQISNAGAGSQTQIIAGHDLNLNTLTTTGSESGDWGGGNSRSLTQSMEVGSQINGGGDVSLLAGNDLNARAAAVTAQDSLSAVAGNDLNLTSGNATYHLTEDSHQSSGGLLSRKSVTTHDEVQSQTAIGSSFSGDSVSLQAGRDLTLSGSNVVGTNDVALSAGRDLTLTTAEEMRQENHQYKETKSGLSGTGGIGFTAGSSSLKVTDDALSHSSAGSTVGSTNGNVSLTAGNTLTVKGSDLLAAQDLTLSGSEVNILAAENQSTQKHTVEQKQSGLTLALSGVVGSAINSAVTMATDAGSETSGRLAVLKGMQAALTGVQAYQGASLAEAGGSAGSLVGVNLSYGSQSSKSEQTMTQNQHQGSQLTESERQTVSALATLVAGLSGGLIGDSSADAVSAAQSGETTVENNLMAGNEQSQAKFVQEHGKDVLSCSDNPTSASCQRGEAVNKAIAGALATGGVASITAPAQAMWALGAGLNTVAQYADDGTGNPVNSIVAGWTNVITIGNG</sequence>
<dbReference type="eggNOG" id="COG3210">
    <property type="taxonomic scope" value="Bacteria"/>
</dbReference>
<dbReference type="GO" id="GO:0003824">
    <property type="term" value="F:catalytic activity"/>
    <property type="evidence" value="ECO:0007669"/>
    <property type="project" value="UniProtKB-ARBA"/>
</dbReference>
<dbReference type="Pfam" id="PF13332">
    <property type="entry name" value="Fil_haemagg_2"/>
    <property type="match status" value="2"/>
</dbReference>
<dbReference type="EMBL" id="FP236843">
    <property type="protein sequence ID" value="CAX61253.1"/>
    <property type="molecule type" value="Genomic_DNA"/>
</dbReference>
<name>D8MWP6_ERWBE</name>
<gene>
    <name evidence="6" type="ordered locus">EbC_37220</name>
</gene>
<evidence type="ECO:0000256" key="3">
    <source>
        <dbReference type="ARBA" id="ARBA00022913"/>
    </source>
</evidence>
<organism evidence="7">
    <name type="scientific">Erwinia billingiae (strain Eb661)</name>
    <dbReference type="NCBI Taxonomy" id="634500"/>
    <lineage>
        <taxon>Bacteria</taxon>
        <taxon>Pseudomonadati</taxon>
        <taxon>Pseudomonadota</taxon>
        <taxon>Gammaproteobacteria</taxon>
        <taxon>Enterobacterales</taxon>
        <taxon>Erwiniaceae</taxon>
        <taxon>Erwinia</taxon>
    </lineage>
</organism>
<evidence type="ECO:0000313" key="7">
    <source>
        <dbReference type="Proteomes" id="UP000008793"/>
    </source>
</evidence>
<protein>
    <submittedName>
        <fullName evidence="6">Putative hemagglutinin/hemolysin-related protein</fullName>
    </submittedName>
</protein>
<dbReference type="AlphaFoldDB" id="D8MWP6"/>
<evidence type="ECO:0000256" key="1">
    <source>
        <dbReference type="ARBA" id="ARBA00004219"/>
    </source>
</evidence>
<reference evidence="6 7" key="1">
    <citation type="journal article" date="2010" name="BMC Genomics">
        <title>Genome comparison of the epiphytic bacteria Erwinia billingiae and E. tasmaniensis with the pear pathogen E. pyrifoliae.</title>
        <authorList>
            <person name="Kube M."/>
            <person name="Migdoll A.M."/>
            <person name="Gehring I."/>
            <person name="Heitmann K."/>
            <person name="Mayer Y."/>
            <person name="Kuhl H."/>
            <person name="Knaust F."/>
            <person name="Geider K."/>
            <person name="Reinhardt R."/>
        </authorList>
    </citation>
    <scope>NUCLEOTIDE SEQUENCE [LARGE SCALE GENOMIC DNA]</scope>
    <source>
        <strain evidence="6 7">Eb661</strain>
    </source>
</reference>
<keyword evidence="4" id="KW-0843">Virulence</keyword>
<dbReference type="HOGENOM" id="CLU_332823_0_0_6"/>